<feature type="coiled-coil region" evidence="1">
    <location>
        <begin position="24"/>
        <end position="121"/>
    </location>
</feature>
<evidence type="ECO:0000313" key="4">
    <source>
        <dbReference type="Proteomes" id="UP001234581"/>
    </source>
</evidence>
<dbReference type="Proteomes" id="UP001234581">
    <property type="component" value="Unassembled WGS sequence"/>
</dbReference>
<dbReference type="EMBL" id="JARTCD010000022">
    <property type="protein sequence ID" value="KAJ8658699.1"/>
    <property type="molecule type" value="Genomic_DNA"/>
</dbReference>
<gene>
    <name evidence="3" type="ORF">O0I10_005422</name>
</gene>
<comment type="caution">
    <text evidence="3">The sequence shown here is derived from an EMBL/GenBank/DDBJ whole genome shotgun (WGS) entry which is preliminary data.</text>
</comment>
<reference evidence="3 4" key="1">
    <citation type="submission" date="2023-03" db="EMBL/GenBank/DDBJ databases">
        <title>Genome sequence of Lichtheimia ornata CBS 291.66.</title>
        <authorList>
            <person name="Mohabir J.T."/>
            <person name="Shea T.P."/>
            <person name="Kurbessoian T."/>
            <person name="Berby B."/>
            <person name="Fontaine J."/>
            <person name="Livny J."/>
            <person name="Gnirke A."/>
            <person name="Stajich J.E."/>
            <person name="Cuomo C.A."/>
        </authorList>
    </citation>
    <scope>NUCLEOTIDE SEQUENCE [LARGE SCALE GENOMIC DNA]</scope>
    <source>
        <strain evidence="3">CBS 291.66</strain>
    </source>
</reference>
<keyword evidence="4" id="KW-1185">Reference proteome</keyword>
<dbReference type="RefSeq" id="XP_058343612.1">
    <property type="nucleotide sequence ID" value="XM_058485465.1"/>
</dbReference>
<protein>
    <submittedName>
        <fullName evidence="3">Uncharacterized protein</fullName>
    </submittedName>
</protein>
<name>A0AAD7XVM3_9FUNG</name>
<evidence type="ECO:0000256" key="2">
    <source>
        <dbReference type="SAM" id="MobiDB-lite"/>
    </source>
</evidence>
<keyword evidence="1" id="KW-0175">Coiled coil</keyword>
<dbReference type="Gene3D" id="1.20.5.2440">
    <property type="match status" value="1"/>
</dbReference>
<feature type="region of interest" description="Disordered" evidence="2">
    <location>
        <begin position="141"/>
        <end position="188"/>
    </location>
</feature>
<organism evidence="3 4">
    <name type="scientific">Lichtheimia ornata</name>
    <dbReference type="NCBI Taxonomy" id="688661"/>
    <lineage>
        <taxon>Eukaryota</taxon>
        <taxon>Fungi</taxon>
        <taxon>Fungi incertae sedis</taxon>
        <taxon>Mucoromycota</taxon>
        <taxon>Mucoromycotina</taxon>
        <taxon>Mucoromycetes</taxon>
        <taxon>Mucorales</taxon>
        <taxon>Lichtheimiaceae</taxon>
        <taxon>Lichtheimia</taxon>
    </lineage>
</organism>
<evidence type="ECO:0000313" key="3">
    <source>
        <dbReference type="EMBL" id="KAJ8658699.1"/>
    </source>
</evidence>
<evidence type="ECO:0000256" key="1">
    <source>
        <dbReference type="SAM" id="Coils"/>
    </source>
</evidence>
<accession>A0AAD7XVM3</accession>
<dbReference type="PANTHER" id="PTHR38120">
    <property type="entry name" value="EXPRESSED PROTEIN"/>
    <property type="match status" value="1"/>
</dbReference>
<sequence>MDWNATTSSANATSCGNLDMRGMAQALHDDLSQAHHDRESLQEQLAERVEKHSEILMENKQLHKRIATLQQQMTFAIEAQTRLETDYYAREQDLEEFKKTVAQLTREKKEVIKQLESEQETFEYQQQRWLQKEESLNKQIRKLSSQATTTAASCKRRLPTSPKSSPSEYDNKKMSPSPRQQRVVSPAAEKTITKLKSQLANLEKQYADQHQYQLACINHLEEQLASARQMNESLMEDNESYQLLLHEKTMNGEILAASRATMDTESSDTRGINLADELGNANYIQEQESSLYDEVRSLKDTNRALQLYLNKILMKIIDNESMQHVLSVDDIPATSNIHPPKQHDITIQPQSSTSTIPKVMRSSFSTGLLSKFLSKRLPLSQQTRDININVTEEAIPVNTVDDGKDVSCTR</sequence>
<dbReference type="AlphaFoldDB" id="A0AAD7XVM3"/>
<feature type="compositionally biased region" description="Polar residues" evidence="2">
    <location>
        <begin position="142"/>
        <end position="152"/>
    </location>
</feature>
<proteinExistence type="predicted"/>
<dbReference type="PANTHER" id="PTHR38120:SF1">
    <property type="entry name" value="M PROTEIN, SEROTYPE 2.1"/>
    <property type="match status" value="1"/>
</dbReference>
<dbReference type="GeneID" id="83212835"/>